<dbReference type="EMBL" id="WSFO01000004">
    <property type="protein sequence ID" value="KAE9630577.1"/>
    <property type="molecule type" value="Genomic_DNA"/>
</dbReference>
<evidence type="ECO:0000313" key="4">
    <source>
        <dbReference type="Proteomes" id="UP000441586"/>
    </source>
</evidence>
<dbReference type="Proteomes" id="UP000441586">
    <property type="component" value="Unassembled WGS sequence"/>
</dbReference>
<feature type="transmembrane region" description="Helical" evidence="2">
    <location>
        <begin position="352"/>
        <end position="370"/>
    </location>
</feature>
<gene>
    <name evidence="3" type="ORF">GP644_09270</name>
</gene>
<dbReference type="RefSeq" id="WP_158978947.1">
    <property type="nucleotide sequence ID" value="NZ_WSFO01000004.1"/>
</dbReference>
<dbReference type="PANTHER" id="PTHR32309">
    <property type="entry name" value="TYROSINE-PROTEIN KINASE"/>
    <property type="match status" value="1"/>
</dbReference>
<evidence type="ECO:0000256" key="2">
    <source>
        <dbReference type="SAM" id="Phobius"/>
    </source>
</evidence>
<keyword evidence="2" id="KW-1133">Transmembrane helix</keyword>
<dbReference type="InterPro" id="IPR050445">
    <property type="entry name" value="Bact_polysacc_biosynth/exp"/>
</dbReference>
<evidence type="ECO:0000313" key="3">
    <source>
        <dbReference type="EMBL" id="KAE9630577.1"/>
    </source>
</evidence>
<proteinExistence type="predicted"/>
<protein>
    <submittedName>
        <fullName evidence="3">DUF874 domain-containing protein</fullName>
    </submittedName>
</protein>
<dbReference type="PANTHER" id="PTHR32309:SF31">
    <property type="entry name" value="CAPSULAR EXOPOLYSACCHARIDE FAMILY"/>
    <property type="match status" value="1"/>
</dbReference>
<sequence>MGPIYSFEDFVDMLRRRVVLMAKVVFLGTLVSLWFAARQTHEYESAEVIQIVQPKIADDLAKSTVEGSSARRLQLIQQRLMARGTVLEIVEKFDLYSDMPQLKPSQLVALMRESVRIEGVAAAREGFSDDGTISVLTIIARMPTAEQAQQVANEFARRTIELSVNSRIELARETLTFFAEQEAALASNLATLEDELTAFRNANDLTLPGTAEFRRAELTTINGGLLDIAREQIEVRRAADHVSATERPATAKRMLEGFQEQLDTLQAQNDLLLQHKSELEASLETSPEAERQLDDFERQQQQLQNALDAITARRTEAEVGFRLETRHQSERLTVIEPAALPDYPITGGRKRLAIMGMLASVMVALAVAYVQELRQPVLRSAAQMQRETGLAPVVSIPVLDTRRKRRLSDLWRGRFKSGADA</sequence>
<keyword evidence="1" id="KW-0175">Coiled coil</keyword>
<name>A0A6A4RGQ9_9RHOB</name>
<reference evidence="3 4" key="1">
    <citation type="submission" date="2019-12" db="EMBL/GenBank/DDBJ databases">
        <authorList>
            <person name="Zhang Y.-J."/>
        </authorList>
    </citation>
    <scope>NUCLEOTIDE SEQUENCE [LARGE SCALE GENOMIC DNA]</scope>
    <source>
        <strain evidence="3 4">H18S-6</strain>
    </source>
</reference>
<keyword evidence="2" id="KW-0472">Membrane</keyword>
<evidence type="ECO:0000256" key="1">
    <source>
        <dbReference type="SAM" id="Coils"/>
    </source>
</evidence>
<organism evidence="3 4">
    <name type="scientific">Parasedimentitalea maritima</name>
    <dbReference type="NCBI Taxonomy" id="2578117"/>
    <lineage>
        <taxon>Bacteria</taxon>
        <taxon>Pseudomonadati</taxon>
        <taxon>Pseudomonadota</taxon>
        <taxon>Alphaproteobacteria</taxon>
        <taxon>Rhodobacterales</taxon>
        <taxon>Paracoccaceae</taxon>
        <taxon>Parasedimentitalea</taxon>
    </lineage>
</organism>
<dbReference type="AlphaFoldDB" id="A0A6A4RGQ9"/>
<keyword evidence="2" id="KW-0812">Transmembrane</keyword>
<feature type="coiled-coil region" evidence="1">
    <location>
        <begin position="255"/>
        <end position="313"/>
    </location>
</feature>
<comment type="caution">
    <text evidence="3">The sequence shown here is derived from an EMBL/GenBank/DDBJ whole genome shotgun (WGS) entry which is preliminary data.</text>
</comment>
<accession>A0A6A4RGQ9</accession>